<dbReference type="GO" id="GO:0071897">
    <property type="term" value="P:DNA biosynthetic process"/>
    <property type="evidence" value="ECO:0007669"/>
    <property type="project" value="UniProtKB-KW"/>
</dbReference>
<dbReference type="EC" id="2.7.1.21" evidence="2"/>
<dbReference type="EMBL" id="JAZDWU010000008">
    <property type="protein sequence ID" value="KAK9993268.1"/>
    <property type="molecule type" value="Genomic_DNA"/>
</dbReference>
<evidence type="ECO:0000256" key="3">
    <source>
        <dbReference type="ARBA" id="ARBA00022634"/>
    </source>
</evidence>
<comment type="similarity">
    <text evidence="1">Belongs to the thymidine kinase family.</text>
</comment>
<dbReference type="SUPFAM" id="SSF52540">
    <property type="entry name" value="P-loop containing nucleoside triphosphate hydrolases"/>
    <property type="match status" value="1"/>
</dbReference>
<evidence type="ECO:0000256" key="2">
    <source>
        <dbReference type="ARBA" id="ARBA00012118"/>
    </source>
</evidence>
<evidence type="ECO:0000313" key="9">
    <source>
        <dbReference type="Proteomes" id="UP001459277"/>
    </source>
</evidence>
<evidence type="ECO:0000256" key="6">
    <source>
        <dbReference type="ARBA" id="ARBA00022777"/>
    </source>
</evidence>
<proteinExistence type="inferred from homology"/>
<keyword evidence="5" id="KW-0547">Nucleotide-binding</keyword>
<gene>
    <name evidence="8" type="ORF">SO802_022971</name>
</gene>
<name>A0AAW2C6E3_9ROSI</name>
<reference evidence="8 9" key="1">
    <citation type="submission" date="2024-01" db="EMBL/GenBank/DDBJ databases">
        <title>A telomere-to-telomere, gap-free genome of sweet tea (Lithocarpus litseifolius).</title>
        <authorList>
            <person name="Zhou J."/>
        </authorList>
    </citation>
    <scope>NUCLEOTIDE SEQUENCE [LARGE SCALE GENOMIC DNA]</scope>
    <source>
        <strain evidence="8">Zhou-2022a</strain>
        <tissue evidence="8">Leaf</tissue>
    </source>
</reference>
<dbReference type="GO" id="GO:0004797">
    <property type="term" value="F:thymidine kinase activity"/>
    <property type="evidence" value="ECO:0007669"/>
    <property type="project" value="UniProtKB-EC"/>
</dbReference>
<comment type="caution">
    <text evidence="8">The sequence shown here is derived from an EMBL/GenBank/DDBJ whole genome shotgun (WGS) entry which is preliminary data.</text>
</comment>
<keyword evidence="9" id="KW-1185">Reference proteome</keyword>
<evidence type="ECO:0000256" key="7">
    <source>
        <dbReference type="ARBA" id="ARBA00022840"/>
    </source>
</evidence>
<protein>
    <recommendedName>
        <fullName evidence="2">thymidine kinase</fullName>
        <ecNumber evidence="2">2.7.1.21</ecNumber>
    </recommendedName>
</protein>
<dbReference type="Pfam" id="PF00265">
    <property type="entry name" value="TK"/>
    <property type="match status" value="1"/>
</dbReference>
<keyword evidence="4" id="KW-0808">Transferase</keyword>
<keyword evidence="7" id="KW-0067">ATP-binding</keyword>
<dbReference type="InterPro" id="IPR027417">
    <property type="entry name" value="P-loop_NTPase"/>
</dbReference>
<dbReference type="Proteomes" id="UP001459277">
    <property type="component" value="Unassembled WGS sequence"/>
</dbReference>
<accession>A0AAW2C6E3</accession>
<keyword evidence="3" id="KW-0237">DNA synthesis</keyword>
<evidence type="ECO:0000256" key="1">
    <source>
        <dbReference type="ARBA" id="ARBA00007587"/>
    </source>
</evidence>
<dbReference type="InterPro" id="IPR001267">
    <property type="entry name" value="Thymidine_kinase"/>
</dbReference>
<keyword evidence="6" id="KW-0418">Kinase</keyword>
<evidence type="ECO:0000256" key="5">
    <source>
        <dbReference type="ARBA" id="ARBA00022741"/>
    </source>
</evidence>
<evidence type="ECO:0000313" key="8">
    <source>
        <dbReference type="EMBL" id="KAK9993268.1"/>
    </source>
</evidence>
<dbReference type="Gene3D" id="3.40.50.300">
    <property type="entry name" value="P-loop containing nucleotide triphosphate hydrolases"/>
    <property type="match status" value="1"/>
</dbReference>
<dbReference type="GO" id="GO:0005524">
    <property type="term" value="F:ATP binding"/>
    <property type="evidence" value="ECO:0007669"/>
    <property type="project" value="UniProtKB-KW"/>
</dbReference>
<evidence type="ECO:0000256" key="4">
    <source>
        <dbReference type="ARBA" id="ARBA00022679"/>
    </source>
</evidence>
<sequence>MKSFLTPTFSAFTSHLPKTAHLGLLSLASKSFPCNPTIFLPLKPTTSSPTCSIRSIQSRGVHTEQLTPPSPPGEIHVIVGPMFAGKTTTLLRRIQSESSIGSVKDEIFQ</sequence>
<feature type="non-terminal residue" evidence="8">
    <location>
        <position position="109"/>
    </location>
</feature>
<organism evidence="8 9">
    <name type="scientific">Lithocarpus litseifolius</name>
    <dbReference type="NCBI Taxonomy" id="425828"/>
    <lineage>
        <taxon>Eukaryota</taxon>
        <taxon>Viridiplantae</taxon>
        <taxon>Streptophyta</taxon>
        <taxon>Embryophyta</taxon>
        <taxon>Tracheophyta</taxon>
        <taxon>Spermatophyta</taxon>
        <taxon>Magnoliopsida</taxon>
        <taxon>eudicotyledons</taxon>
        <taxon>Gunneridae</taxon>
        <taxon>Pentapetalae</taxon>
        <taxon>rosids</taxon>
        <taxon>fabids</taxon>
        <taxon>Fagales</taxon>
        <taxon>Fagaceae</taxon>
        <taxon>Lithocarpus</taxon>
    </lineage>
</organism>
<dbReference type="AlphaFoldDB" id="A0AAW2C6E3"/>